<gene>
    <name evidence="1" type="ORF">Lche_0061</name>
</gene>
<dbReference type="EMBL" id="LNXW01000006">
    <property type="protein sequence ID" value="KTC82838.1"/>
    <property type="molecule type" value="Genomic_DNA"/>
</dbReference>
<accession>A0A0W0SHI3</accession>
<dbReference type="AlphaFoldDB" id="A0A0W0SHI3"/>
<dbReference type="STRING" id="28084.Lche_0061"/>
<protein>
    <recommendedName>
        <fullName evidence="3">UspA domain-containing protein</fullName>
    </recommendedName>
</protein>
<organism evidence="1 2">
    <name type="scientific">Legionella cherrii</name>
    <dbReference type="NCBI Taxonomy" id="28084"/>
    <lineage>
        <taxon>Bacteria</taxon>
        <taxon>Pseudomonadati</taxon>
        <taxon>Pseudomonadota</taxon>
        <taxon>Gammaproteobacteria</taxon>
        <taxon>Legionellales</taxon>
        <taxon>Legionellaceae</taxon>
        <taxon>Legionella</taxon>
    </lineage>
</organism>
<evidence type="ECO:0008006" key="3">
    <source>
        <dbReference type="Google" id="ProtNLM"/>
    </source>
</evidence>
<comment type="caution">
    <text evidence="1">The sequence shown here is derived from an EMBL/GenBank/DDBJ whole genome shotgun (WGS) entry which is preliminary data.</text>
</comment>
<dbReference type="Gene3D" id="3.40.50.12370">
    <property type="match status" value="1"/>
</dbReference>
<proteinExistence type="predicted"/>
<reference evidence="1 2" key="1">
    <citation type="submission" date="2015-11" db="EMBL/GenBank/DDBJ databases">
        <title>Genomic analysis of 38 Legionella species identifies large and diverse effector repertoires.</title>
        <authorList>
            <person name="Burstein D."/>
            <person name="Amaro F."/>
            <person name="Zusman T."/>
            <person name="Lifshitz Z."/>
            <person name="Cohen O."/>
            <person name="Gilbert J.A."/>
            <person name="Pupko T."/>
            <person name="Shuman H.A."/>
            <person name="Segal G."/>
        </authorList>
    </citation>
    <scope>NUCLEOTIDE SEQUENCE [LARGE SCALE GENOMIC DNA]</scope>
    <source>
        <strain evidence="1 2">ORW</strain>
    </source>
</reference>
<sequence>MHRFHNILFVSHGIKNETEALQLALKLASKNEAQLHILITCPPFPDTLSEYKTSYEASLIDKMNKAIQLAKSGLGVSKKKIPIDIEVDCGTTGLGSNGTANRLKDYIGLLISIIRYVSFYRIVNCEVVQVFSLNTDR</sequence>
<evidence type="ECO:0000313" key="2">
    <source>
        <dbReference type="Proteomes" id="UP000054921"/>
    </source>
</evidence>
<name>A0A0W0SHI3_9GAMM</name>
<dbReference type="PATRIC" id="fig|28084.5.peg.67"/>
<dbReference type="Proteomes" id="UP000054921">
    <property type="component" value="Unassembled WGS sequence"/>
</dbReference>
<dbReference type="RefSeq" id="WP_014845095.1">
    <property type="nucleotide sequence ID" value="NZ_LNXW01000006.1"/>
</dbReference>
<evidence type="ECO:0000313" key="1">
    <source>
        <dbReference type="EMBL" id="KTC82838.1"/>
    </source>
</evidence>